<gene>
    <name evidence="10" type="ORF">ACFQV2_07335</name>
</gene>
<keyword evidence="6 8" id="KW-1133">Transmembrane helix</keyword>
<feature type="transmembrane region" description="Helical" evidence="8">
    <location>
        <begin position="72"/>
        <end position="93"/>
    </location>
</feature>
<dbReference type="SUPFAM" id="SSF103473">
    <property type="entry name" value="MFS general substrate transporter"/>
    <property type="match status" value="1"/>
</dbReference>
<sequence length="415" mass="43328">MKARLALLLGGLSAFGPLSIDMYLPAFPEIEAALHTRQAQVQLTLTAFMVGLALGQAVFGPLSDAYGRRMPLLAGLTGYAAASLACAIAPSVFTLVGLRFAQGVSAAAGVVIARAAVRDIFTGPAMARFFSMLMLVSGLAPILAPLAGAQILRWTTWPGVFVVLAYFGVALLIASAICLRETLPPDKRRPFEVGRILRTYGRVATDRTFVAHATSIGFVTAAMFAYIAGSPFVLQNLHGLTPQAYSLVFGANAVGLMVFTQVNRIFLTWFSPRALLTVGLVLSVLAGAGVLYAAVEKLGLPYLLPPMFLVVASLGMVLPNATALALADHGSRAGTASALLGLIQFLIGGLAAPLVGLGGSGSSVPMAVVIAGMSAAGLVSFALIRPTRRRPGRYAALREAETVKFGPVPPPRRRL</sequence>
<keyword evidence="3" id="KW-0813">Transport</keyword>
<feature type="domain" description="Major facilitator superfamily (MFS) profile" evidence="9">
    <location>
        <begin position="1"/>
        <end position="389"/>
    </location>
</feature>
<keyword evidence="7 8" id="KW-0472">Membrane</keyword>
<dbReference type="CDD" id="cd17320">
    <property type="entry name" value="MFS_MdfA_MDR_like"/>
    <property type="match status" value="1"/>
</dbReference>
<evidence type="ECO:0000313" key="10">
    <source>
        <dbReference type="EMBL" id="MFC7613444.1"/>
    </source>
</evidence>
<dbReference type="PANTHER" id="PTHR23502:SF132">
    <property type="entry name" value="POLYAMINE TRANSPORTER 2-RELATED"/>
    <property type="match status" value="1"/>
</dbReference>
<proteinExistence type="inferred from homology"/>
<feature type="transmembrane region" description="Helical" evidence="8">
    <location>
        <begin position="99"/>
        <end position="117"/>
    </location>
</feature>
<feature type="transmembrane region" description="Helical" evidence="8">
    <location>
        <begin position="274"/>
        <end position="295"/>
    </location>
</feature>
<comment type="similarity">
    <text evidence="2">Belongs to the major facilitator superfamily. Bcr/CmlA family.</text>
</comment>
<feature type="transmembrane region" description="Helical" evidence="8">
    <location>
        <begin position="307"/>
        <end position="327"/>
    </location>
</feature>
<evidence type="ECO:0000256" key="1">
    <source>
        <dbReference type="ARBA" id="ARBA00004651"/>
    </source>
</evidence>
<feature type="transmembrane region" description="Helical" evidence="8">
    <location>
        <begin position="43"/>
        <end position="60"/>
    </location>
</feature>
<dbReference type="InterPro" id="IPR011701">
    <property type="entry name" value="MFS"/>
</dbReference>
<evidence type="ECO:0000313" key="11">
    <source>
        <dbReference type="Proteomes" id="UP001596512"/>
    </source>
</evidence>
<keyword evidence="5 8" id="KW-0812">Transmembrane</keyword>
<evidence type="ECO:0000256" key="3">
    <source>
        <dbReference type="ARBA" id="ARBA00022448"/>
    </source>
</evidence>
<keyword evidence="11" id="KW-1185">Reference proteome</keyword>
<reference evidence="11" key="1">
    <citation type="journal article" date="2019" name="Int. J. Syst. Evol. Microbiol.">
        <title>The Global Catalogue of Microorganisms (GCM) 10K type strain sequencing project: providing services to taxonomists for standard genome sequencing and annotation.</title>
        <authorList>
            <consortium name="The Broad Institute Genomics Platform"/>
            <consortium name="The Broad Institute Genome Sequencing Center for Infectious Disease"/>
            <person name="Wu L."/>
            <person name="Ma J."/>
        </authorList>
    </citation>
    <scope>NUCLEOTIDE SEQUENCE [LARGE SCALE GENOMIC DNA]</scope>
    <source>
        <strain evidence="11">JCM 17695</strain>
    </source>
</reference>
<name>A0ABW2TJ73_9PSEU</name>
<organism evidence="10 11">
    <name type="scientific">Actinokineospora soli</name>
    <dbReference type="NCBI Taxonomy" id="1048753"/>
    <lineage>
        <taxon>Bacteria</taxon>
        <taxon>Bacillati</taxon>
        <taxon>Actinomycetota</taxon>
        <taxon>Actinomycetes</taxon>
        <taxon>Pseudonocardiales</taxon>
        <taxon>Pseudonocardiaceae</taxon>
        <taxon>Actinokineospora</taxon>
    </lineage>
</organism>
<dbReference type="EMBL" id="JBHTEY010000004">
    <property type="protein sequence ID" value="MFC7613444.1"/>
    <property type="molecule type" value="Genomic_DNA"/>
</dbReference>
<dbReference type="PROSITE" id="PS50850">
    <property type="entry name" value="MFS"/>
    <property type="match status" value="1"/>
</dbReference>
<dbReference type="InterPro" id="IPR020846">
    <property type="entry name" value="MFS_dom"/>
</dbReference>
<dbReference type="Pfam" id="PF07690">
    <property type="entry name" value="MFS_1"/>
    <property type="match status" value="1"/>
</dbReference>
<evidence type="ECO:0000256" key="6">
    <source>
        <dbReference type="ARBA" id="ARBA00022989"/>
    </source>
</evidence>
<dbReference type="Proteomes" id="UP001596512">
    <property type="component" value="Unassembled WGS sequence"/>
</dbReference>
<feature type="transmembrane region" description="Helical" evidence="8">
    <location>
        <begin position="244"/>
        <end position="262"/>
    </location>
</feature>
<evidence type="ECO:0000256" key="8">
    <source>
        <dbReference type="SAM" id="Phobius"/>
    </source>
</evidence>
<keyword evidence="4" id="KW-1003">Cell membrane</keyword>
<feature type="transmembrane region" description="Helical" evidence="8">
    <location>
        <begin position="157"/>
        <end position="179"/>
    </location>
</feature>
<comment type="subcellular location">
    <subcellularLocation>
        <location evidence="1">Cell membrane</location>
        <topology evidence="1">Multi-pass membrane protein</topology>
    </subcellularLocation>
</comment>
<feature type="transmembrane region" description="Helical" evidence="8">
    <location>
        <begin position="129"/>
        <end position="151"/>
    </location>
</feature>
<evidence type="ECO:0000259" key="9">
    <source>
        <dbReference type="PROSITE" id="PS50850"/>
    </source>
</evidence>
<evidence type="ECO:0000256" key="5">
    <source>
        <dbReference type="ARBA" id="ARBA00022692"/>
    </source>
</evidence>
<evidence type="ECO:0000256" key="4">
    <source>
        <dbReference type="ARBA" id="ARBA00022475"/>
    </source>
</evidence>
<feature type="transmembrane region" description="Helical" evidence="8">
    <location>
        <begin position="364"/>
        <end position="384"/>
    </location>
</feature>
<comment type="caution">
    <text evidence="10">The sequence shown here is derived from an EMBL/GenBank/DDBJ whole genome shotgun (WGS) entry which is preliminary data.</text>
</comment>
<evidence type="ECO:0000256" key="2">
    <source>
        <dbReference type="ARBA" id="ARBA00006236"/>
    </source>
</evidence>
<feature type="transmembrane region" description="Helical" evidence="8">
    <location>
        <begin position="339"/>
        <end position="358"/>
    </location>
</feature>
<feature type="transmembrane region" description="Helical" evidence="8">
    <location>
        <begin position="209"/>
        <end position="229"/>
    </location>
</feature>
<evidence type="ECO:0000256" key="7">
    <source>
        <dbReference type="ARBA" id="ARBA00023136"/>
    </source>
</evidence>
<dbReference type="Gene3D" id="1.20.1720.10">
    <property type="entry name" value="Multidrug resistance protein D"/>
    <property type="match status" value="1"/>
</dbReference>
<dbReference type="InterPro" id="IPR004812">
    <property type="entry name" value="Efflux_drug-R_Bcr/CmlA"/>
</dbReference>
<accession>A0ABW2TJ73</accession>
<dbReference type="NCBIfam" id="TIGR00710">
    <property type="entry name" value="efflux_Bcr_CflA"/>
    <property type="match status" value="1"/>
</dbReference>
<dbReference type="PANTHER" id="PTHR23502">
    <property type="entry name" value="MAJOR FACILITATOR SUPERFAMILY"/>
    <property type="match status" value="1"/>
</dbReference>
<protein>
    <submittedName>
        <fullName evidence="10">Multidrug effflux MFS transporter</fullName>
    </submittedName>
</protein>
<dbReference type="InterPro" id="IPR036259">
    <property type="entry name" value="MFS_trans_sf"/>
</dbReference>